<proteinExistence type="predicted"/>
<keyword evidence="4" id="KW-1185">Reference proteome</keyword>
<dbReference type="Proteomes" id="UP001138757">
    <property type="component" value="Unassembled WGS sequence"/>
</dbReference>
<dbReference type="EMBL" id="JAHGAW010000006">
    <property type="protein sequence ID" value="MBT2187370.1"/>
    <property type="molecule type" value="Genomic_DNA"/>
</dbReference>
<name>A0A9X1DCK5_9SPHN</name>
<dbReference type="Pfam" id="PF00561">
    <property type="entry name" value="Abhydrolase_1"/>
    <property type="match status" value="1"/>
</dbReference>
<evidence type="ECO:0000313" key="4">
    <source>
        <dbReference type="Proteomes" id="UP001138757"/>
    </source>
</evidence>
<dbReference type="SUPFAM" id="SSF53474">
    <property type="entry name" value="alpha/beta-Hydrolases"/>
    <property type="match status" value="1"/>
</dbReference>
<dbReference type="AlphaFoldDB" id="A0A9X1DCK5"/>
<feature type="signal peptide" evidence="1">
    <location>
        <begin position="1"/>
        <end position="29"/>
    </location>
</feature>
<dbReference type="PRINTS" id="PR00111">
    <property type="entry name" value="ABHYDROLASE"/>
</dbReference>
<reference evidence="3" key="1">
    <citation type="submission" date="2021-05" db="EMBL/GenBank/DDBJ databases">
        <title>Genome of Sphingobium sp. strain.</title>
        <authorList>
            <person name="Fan R."/>
        </authorList>
    </citation>
    <scope>NUCLEOTIDE SEQUENCE</scope>
    <source>
        <strain evidence="3">H33</strain>
    </source>
</reference>
<keyword evidence="3" id="KW-0378">Hydrolase</keyword>
<protein>
    <submittedName>
        <fullName evidence="3">Alpha/beta hydrolase</fullName>
    </submittedName>
</protein>
<comment type="caution">
    <text evidence="3">The sequence shown here is derived from an EMBL/GenBank/DDBJ whole genome shotgun (WGS) entry which is preliminary data.</text>
</comment>
<dbReference type="PANTHER" id="PTHR43798:SF33">
    <property type="entry name" value="HYDROLASE, PUTATIVE (AFU_ORTHOLOGUE AFUA_2G14860)-RELATED"/>
    <property type="match status" value="1"/>
</dbReference>
<keyword evidence="1" id="KW-0732">Signal</keyword>
<evidence type="ECO:0000313" key="3">
    <source>
        <dbReference type="EMBL" id="MBT2187370.1"/>
    </source>
</evidence>
<organism evidence="3 4">
    <name type="scientific">Sphingobium nicotianae</name>
    <dbReference type="NCBI Taxonomy" id="2782607"/>
    <lineage>
        <taxon>Bacteria</taxon>
        <taxon>Pseudomonadati</taxon>
        <taxon>Pseudomonadota</taxon>
        <taxon>Alphaproteobacteria</taxon>
        <taxon>Sphingomonadales</taxon>
        <taxon>Sphingomonadaceae</taxon>
        <taxon>Sphingobium</taxon>
    </lineage>
</organism>
<dbReference type="GO" id="GO:0016787">
    <property type="term" value="F:hydrolase activity"/>
    <property type="evidence" value="ECO:0007669"/>
    <property type="project" value="UniProtKB-KW"/>
</dbReference>
<feature type="chain" id="PRO_5040979144" evidence="1">
    <location>
        <begin position="30"/>
        <end position="285"/>
    </location>
</feature>
<evidence type="ECO:0000259" key="2">
    <source>
        <dbReference type="Pfam" id="PF00561"/>
    </source>
</evidence>
<dbReference type="RefSeq" id="WP_214623255.1">
    <property type="nucleotide sequence ID" value="NZ_JAHGAW010000006.1"/>
</dbReference>
<dbReference type="InterPro" id="IPR050266">
    <property type="entry name" value="AB_hydrolase_sf"/>
</dbReference>
<gene>
    <name evidence="3" type="ORF">KK488_10475</name>
</gene>
<dbReference type="InterPro" id="IPR000073">
    <property type="entry name" value="AB_hydrolase_1"/>
</dbReference>
<dbReference type="InterPro" id="IPR029058">
    <property type="entry name" value="AB_hydrolase_fold"/>
</dbReference>
<dbReference type="PANTHER" id="PTHR43798">
    <property type="entry name" value="MONOACYLGLYCEROL LIPASE"/>
    <property type="match status" value="1"/>
</dbReference>
<accession>A0A9X1DCK5</accession>
<dbReference type="Gene3D" id="3.40.50.1820">
    <property type="entry name" value="alpha/beta hydrolase"/>
    <property type="match status" value="1"/>
</dbReference>
<dbReference type="GO" id="GO:0016020">
    <property type="term" value="C:membrane"/>
    <property type="evidence" value="ECO:0007669"/>
    <property type="project" value="TreeGrafter"/>
</dbReference>
<evidence type="ECO:0000256" key="1">
    <source>
        <dbReference type="SAM" id="SignalP"/>
    </source>
</evidence>
<feature type="domain" description="AB hydrolase-1" evidence="2">
    <location>
        <begin position="53"/>
        <end position="158"/>
    </location>
</feature>
<sequence length="285" mass="30393">MDAAARLQGVRLVRLLAALLLTCWVAAPAAASTAMLKGLKIHYTVQGKPGGKTLIFVHGWTCDDRSWSRQVPAFVADYRVVTLDLPGHGQSDSPPPAGYSIGLFADAVEAVRKAVGANKVVLVGHSMGAGVSRLYTLAHPEHVAGIVSADGLLDIRPFAAAALRAQPMTHERRVAAIEAMFVPSTPEPLRQEIRQMMLGASEATSVGANAAMMDPAIQSNAVITAPALTVFASSRTMGLATPTKELLPNWESVTIPDTGHFVMMEKPDQFNALLHAFLATRARWQ</sequence>